<dbReference type="AlphaFoldDB" id="A0AA85JVL7"/>
<dbReference type="InterPro" id="IPR040227">
    <property type="entry name" value="Nibrin-rel"/>
</dbReference>
<evidence type="ECO:0000313" key="3">
    <source>
        <dbReference type="Proteomes" id="UP000050795"/>
    </source>
</evidence>
<dbReference type="CDD" id="cd17741">
    <property type="entry name" value="BRCT_nibrin"/>
    <property type="match status" value="1"/>
</dbReference>
<feature type="region of interest" description="Disordered" evidence="1">
    <location>
        <begin position="373"/>
        <end position="407"/>
    </location>
</feature>
<dbReference type="WBParaSite" id="TREG1_43690.1">
    <property type="protein sequence ID" value="TREG1_43690.1"/>
    <property type="gene ID" value="TREG1_43690"/>
</dbReference>
<dbReference type="GO" id="GO:0030870">
    <property type="term" value="C:Mre11 complex"/>
    <property type="evidence" value="ECO:0007669"/>
    <property type="project" value="InterPro"/>
</dbReference>
<feature type="compositionally biased region" description="Low complexity" evidence="1">
    <location>
        <begin position="675"/>
        <end position="684"/>
    </location>
</feature>
<accession>A0AA85JVL7</accession>
<dbReference type="InterPro" id="IPR043014">
    <property type="entry name" value="Nibrin_BRCT2_sf"/>
</dbReference>
<keyword evidence="3" id="KW-1185">Reference proteome</keyword>
<evidence type="ECO:0000256" key="1">
    <source>
        <dbReference type="SAM" id="MobiDB-lite"/>
    </source>
</evidence>
<dbReference type="Gene3D" id="3.40.50.10190">
    <property type="entry name" value="BRCT domain"/>
    <property type="match status" value="1"/>
</dbReference>
<reference evidence="3" key="1">
    <citation type="submission" date="2022-06" db="EMBL/GenBank/DDBJ databases">
        <authorList>
            <person name="Berger JAMES D."/>
            <person name="Berger JAMES D."/>
        </authorList>
    </citation>
    <scope>NUCLEOTIDE SEQUENCE [LARGE SCALE GENOMIC DNA]</scope>
</reference>
<evidence type="ECO:0000259" key="2">
    <source>
        <dbReference type="Pfam" id="PF16508"/>
    </source>
</evidence>
<feature type="region of interest" description="Disordered" evidence="1">
    <location>
        <begin position="556"/>
        <end position="576"/>
    </location>
</feature>
<feature type="domain" description="Nibrin second BRCT" evidence="2">
    <location>
        <begin position="204"/>
        <end position="324"/>
    </location>
</feature>
<evidence type="ECO:0000313" key="4">
    <source>
        <dbReference type="WBParaSite" id="TREG1_43690.1"/>
    </source>
</evidence>
<protein>
    <recommendedName>
        <fullName evidence="2">Nibrin second BRCT domain-containing protein</fullName>
    </recommendedName>
</protein>
<dbReference type="Pfam" id="PF16508">
    <property type="entry name" value="NIBRIN_BRCT_II"/>
    <property type="match status" value="1"/>
</dbReference>
<feature type="compositionally biased region" description="Low complexity" evidence="1">
    <location>
        <begin position="515"/>
        <end position="524"/>
    </location>
</feature>
<dbReference type="InterPro" id="IPR032429">
    <property type="entry name" value="Nibrin_BRCT2"/>
</dbReference>
<dbReference type="Proteomes" id="UP000050795">
    <property type="component" value="Unassembled WGS sequence"/>
</dbReference>
<dbReference type="PANTHER" id="PTHR12162:SF0">
    <property type="entry name" value="NIBRIN"/>
    <property type="match status" value="1"/>
</dbReference>
<proteinExistence type="predicted"/>
<dbReference type="InterPro" id="IPR036420">
    <property type="entry name" value="BRCT_dom_sf"/>
</dbReference>
<feature type="region of interest" description="Disordered" evidence="1">
    <location>
        <begin position="716"/>
        <end position="743"/>
    </location>
</feature>
<sequence length="874" mass="96820">MGRDCYLSYLIGQLGGINFGGSECDFMISTHKHGEAIAVISVGNDEECRLILSRRFPGQAIVNGAPLSMGCRSIRSGDRIQFVSAPSKLFILKHVYVNLLFSSMGKQAKKKAKSVAALIHANVLSEWSKECDLLVMSSLIVTSKVVCALLHCIPIVTPEFLEEIKQISTCKFAAKPDPQNFLPVVKEEKLTQNDAPRFLPNELRRDLFHGKTFFVFSKDKYDRLVEIIHLGNGKIYLLDSCDTLLTLAAESDVYASGDFAVNDILRDVLSKSGSCVIHLHPTSLTQQWQRKVYSVLRSLNQRPILESELGFAVIYCSTELYCNPRKHCPDGLYQEVNVSEAFSVNPFQIDSEVLTSQTNELCNTVNGLEVSSSFKKNSSLKTNKNESTTGQKSSLFQTTESNENKGKSTVSKIVPLVTPERKTPGGLLVQDSEPAFSPKFANGSRFPPMGSENQEPHKPETVSKKTAIISNTESSFVHQPSEHSDYVLKLFDSIPRLELPKKKSVLSESTNKGQSSVVQSSPRLSSVNCGRELDSVQCELSASCKDSVLPVVAEKTDSSDAGNCGPNDAPLKQSDSDKMVSDKLGRLLVQDSEPVFSQEFVNQSRFPSLGVENQETYKSETVSKKTTVISNTESSFVHQPSEHSDYVLKLFDSIPRLELPKKKSVLSESTNKGQSSVVQSSPRLSSVNCGRELDSVQCELSASCKDSVLPVVAEKTDSSDAGNCGPNDAPLKQSNSDERASDGWLRKRVGVETDSPDNNNQCAKVAPMTITTNVPKFIASTQQNNKRNFKQFVKVWPTHLRRNTQLRPSIHPCVSRPIPLAPFHQTLEKKREECKTIVKSKNSSEDERRERINKLFEECCEPPPLRKFRTTIEV</sequence>
<dbReference type="GO" id="GO:0007095">
    <property type="term" value="P:mitotic G2 DNA damage checkpoint signaling"/>
    <property type="evidence" value="ECO:0007669"/>
    <property type="project" value="InterPro"/>
</dbReference>
<dbReference type="SUPFAM" id="SSF52113">
    <property type="entry name" value="BRCT domain"/>
    <property type="match status" value="1"/>
</dbReference>
<feature type="region of interest" description="Disordered" evidence="1">
    <location>
        <begin position="663"/>
        <end position="684"/>
    </location>
</feature>
<feature type="region of interest" description="Disordered" evidence="1">
    <location>
        <begin position="503"/>
        <end position="524"/>
    </location>
</feature>
<reference evidence="4" key="2">
    <citation type="submission" date="2023-11" db="UniProtKB">
        <authorList>
            <consortium name="WormBaseParasite"/>
        </authorList>
    </citation>
    <scope>IDENTIFICATION</scope>
</reference>
<dbReference type="GO" id="GO:0000724">
    <property type="term" value="P:double-strand break repair via homologous recombination"/>
    <property type="evidence" value="ECO:0007669"/>
    <property type="project" value="TreeGrafter"/>
</dbReference>
<dbReference type="PANTHER" id="PTHR12162">
    <property type="entry name" value="NIBRIN-RELATED"/>
    <property type="match status" value="1"/>
</dbReference>
<organism evidence="3 4">
    <name type="scientific">Trichobilharzia regenti</name>
    <name type="common">Nasal bird schistosome</name>
    <dbReference type="NCBI Taxonomy" id="157069"/>
    <lineage>
        <taxon>Eukaryota</taxon>
        <taxon>Metazoa</taxon>
        <taxon>Spiralia</taxon>
        <taxon>Lophotrochozoa</taxon>
        <taxon>Platyhelminthes</taxon>
        <taxon>Trematoda</taxon>
        <taxon>Digenea</taxon>
        <taxon>Strigeidida</taxon>
        <taxon>Schistosomatoidea</taxon>
        <taxon>Schistosomatidae</taxon>
        <taxon>Trichobilharzia</taxon>
    </lineage>
</organism>
<dbReference type="Gene3D" id="3.40.50.10980">
    <property type="entry name" value="Nibrin, BRCT2 domain"/>
    <property type="match status" value="1"/>
</dbReference>
<dbReference type="GO" id="GO:0003684">
    <property type="term" value="F:damaged DNA binding"/>
    <property type="evidence" value="ECO:0007669"/>
    <property type="project" value="TreeGrafter"/>
</dbReference>
<name>A0AA85JVL7_TRIRE</name>